<dbReference type="EMBL" id="JACHLY010000001">
    <property type="protein sequence ID" value="MBB5998111.1"/>
    <property type="molecule type" value="Genomic_DNA"/>
</dbReference>
<dbReference type="SUPFAM" id="SSF50129">
    <property type="entry name" value="GroES-like"/>
    <property type="match status" value="1"/>
</dbReference>
<dbReference type="RefSeq" id="WP_246463547.1">
    <property type="nucleotide sequence ID" value="NZ_BAABKT010000008.1"/>
</dbReference>
<dbReference type="Proteomes" id="UP000578077">
    <property type="component" value="Unassembled WGS sequence"/>
</dbReference>
<comment type="caution">
    <text evidence="1">The sequence shown here is derived from an EMBL/GenBank/DDBJ whole genome shotgun (WGS) entry which is preliminary data.</text>
</comment>
<gene>
    <name evidence="1" type="ORF">HNR25_001862</name>
</gene>
<dbReference type="InterPro" id="IPR011032">
    <property type="entry name" value="GroES-like_sf"/>
</dbReference>
<reference evidence="1 2" key="1">
    <citation type="submission" date="2020-08" db="EMBL/GenBank/DDBJ databases">
        <title>Sequencing the genomes of 1000 actinobacteria strains.</title>
        <authorList>
            <person name="Klenk H.-P."/>
        </authorList>
    </citation>
    <scope>NUCLEOTIDE SEQUENCE [LARGE SCALE GENOMIC DNA]</scope>
    <source>
        <strain evidence="1 2">DSM 44593</strain>
    </source>
</reference>
<evidence type="ECO:0000313" key="1">
    <source>
        <dbReference type="EMBL" id="MBB5998111.1"/>
    </source>
</evidence>
<proteinExistence type="predicted"/>
<protein>
    <submittedName>
        <fullName evidence="1">Threonine dehydrogenase-like Zn-dependent dehydrogenase</fullName>
    </submittedName>
</protein>
<keyword evidence="2" id="KW-1185">Reference proteome</keyword>
<accession>A0A841EFC7</accession>
<evidence type="ECO:0000313" key="2">
    <source>
        <dbReference type="Proteomes" id="UP000578077"/>
    </source>
</evidence>
<sequence>MWDYRGINAVDQPTPMGHKYVGVVEEVGEVVVRLVLPPQHLRNLPHGLPVPLRARRTRRSRQRAQAELLRGPLVDGTLVATPDVPDEDLIPSLLTASEVLGTG</sequence>
<name>A0A841EFC7_9ACTN</name>
<dbReference type="AlphaFoldDB" id="A0A841EFC7"/>
<organism evidence="1 2">
    <name type="scientific">Streptomonospora salina</name>
    <dbReference type="NCBI Taxonomy" id="104205"/>
    <lineage>
        <taxon>Bacteria</taxon>
        <taxon>Bacillati</taxon>
        <taxon>Actinomycetota</taxon>
        <taxon>Actinomycetes</taxon>
        <taxon>Streptosporangiales</taxon>
        <taxon>Nocardiopsidaceae</taxon>
        <taxon>Streptomonospora</taxon>
    </lineage>
</organism>